<feature type="transmembrane region" description="Helical" evidence="11">
    <location>
        <begin position="197"/>
        <end position="225"/>
    </location>
</feature>
<dbReference type="OrthoDB" id="9011197at2759"/>
<evidence type="ECO:0000256" key="10">
    <source>
        <dbReference type="RuleBase" id="RU000688"/>
    </source>
</evidence>
<feature type="domain" description="G-protein coupled receptors family 1 profile" evidence="12">
    <location>
        <begin position="41"/>
        <end position="290"/>
    </location>
</feature>
<evidence type="ECO:0000256" key="1">
    <source>
        <dbReference type="ARBA" id="ARBA00002936"/>
    </source>
</evidence>
<dbReference type="PANTHER" id="PTHR48018">
    <property type="entry name" value="OLFACTORY RECEPTOR"/>
    <property type="match status" value="1"/>
</dbReference>
<feature type="transmembrane region" description="Helical" evidence="11">
    <location>
        <begin position="98"/>
        <end position="120"/>
    </location>
</feature>
<keyword evidence="4 11" id="KW-1133">Transmembrane helix</keyword>
<dbReference type="CDD" id="cd15230">
    <property type="entry name" value="7tmA_OR5-like"/>
    <property type="match status" value="1"/>
</dbReference>
<evidence type="ECO:0000256" key="9">
    <source>
        <dbReference type="ARBA" id="ARBA00023224"/>
    </source>
</evidence>
<feature type="non-terminal residue" evidence="13">
    <location>
        <position position="312"/>
    </location>
</feature>
<comment type="subcellular location">
    <subcellularLocation>
        <location evidence="11">Cell membrane</location>
        <topology evidence="11">Multi-pass membrane protein</topology>
    </subcellularLocation>
    <subcellularLocation>
        <location evidence="2">Membrane</location>
        <topology evidence="2">Multi-pass membrane protein</topology>
    </subcellularLocation>
</comment>
<dbReference type="GO" id="GO:0004984">
    <property type="term" value="F:olfactory receptor activity"/>
    <property type="evidence" value="ECO:0007669"/>
    <property type="project" value="InterPro"/>
</dbReference>
<feature type="transmembrane region" description="Helical" evidence="11">
    <location>
        <begin position="273"/>
        <end position="292"/>
    </location>
</feature>
<accession>A0A7K4KIH5</accession>
<keyword evidence="5 10" id="KW-0297">G-protein coupled receptor</keyword>
<dbReference type="PRINTS" id="PR00237">
    <property type="entry name" value="GPCRRHODOPSN"/>
</dbReference>
<feature type="transmembrane region" description="Helical" evidence="11">
    <location>
        <begin position="25"/>
        <end position="48"/>
    </location>
</feature>
<dbReference type="PROSITE" id="PS50262">
    <property type="entry name" value="G_PROTEIN_RECEP_F1_2"/>
    <property type="match status" value="1"/>
</dbReference>
<evidence type="ECO:0000256" key="2">
    <source>
        <dbReference type="ARBA" id="ARBA00004141"/>
    </source>
</evidence>
<comment type="caution">
    <text evidence="13">The sequence shown here is derived from an EMBL/GenBank/DDBJ whole genome shotgun (WGS) entry which is preliminary data.</text>
</comment>
<dbReference type="InterPro" id="IPR017452">
    <property type="entry name" value="GPCR_Rhodpsn_7TM"/>
</dbReference>
<evidence type="ECO:0000259" key="12">
    <source>
        <dbReference type="PROSITE" id="PS50262"/>
    </source>
</evidence>
<sequence length="312" mass="35275">MADRNHTRVTEFIFIGFTSHPGLQILLFLVFLLIYMVTLLGNLGMILLIRLDSKLHTPMYFFLSHLAFVDLCYSSTITPKLLANFLVERKPISHHACAAQLCFFLTFMITECFLLAGMAYDRSVAICNPLNYTVIMSQRVCIQLVAGPYLYGFCVALFHTIVTFHLDFCASNIINHFYCDDLPLLALSCSSTYTKEMLIFAFASFTMISSLLVVLISYLRILAIVLKIRSAQGRQKALSTCASHLTAVTIFYGTLIFMYLQPSSSHSLDRDKVASLFYTVVIPMLNPLIYSLRNKEVKAALGKTVYKIYNSF</sequence>
<dbReference type="FunFam" id="1.20.1070.10:FF:000003">
    <property type="entry name" value="Olfactory receptor"/>
    <property type="match status" value="1"/>
</dbReference>
<comment type="similarity">
    <text evidence="10">Belongs to the G-protein coupled receptor 1 family.</text>
</comment>
<evidence type="ECO:0000313" key="14">
    <source>
        <dbReference type="Proteomes" id="UP000545332"/>
    </source>
</evidence>
<keyword evidence="3 10" id="KW-0812">Transmembrane</keyword>
<evidence type="ECO:0000256" key="11">
    <source>
        <dbReference type="RuleBase" id="RU363047"/>
    </source>
</evidence>
<keyword evidence="9 10" id="KW-0807">Transducer</keyword>
<reference evidence="13 14" key="1">
    <citation type="submission" date="2019-09" db="EMBL/GenBank/DDBJ databases">
        <title>Bird 10,000 Genomes (B10K) Project - Family phase.</title>
        <authorList>
            <person name="Zhang G."/>
        </authorList>
    </citation>
    <scope>NUCLEOTIDE SEQUENCE [LARGE SCALE GENOMIC DNA]</scope>
    <source>
        <strain evidence="13">B10K-MSB-42743</strain>
        <tissue evidence="13">Heart</tissue>
    </source>
</reference>
<dbReference type="PRINTS" id="PR00245">
    <property type="entry name" value="OLFACTORYR"/>
</dbReference>
<evidence type="ECO:0000256" key="6">
    <source>
        <dbReference type="ARBA" id="ARBA00023136"/>
    </source>
</evidence>
<name>A0A7K4KIH5_9AVES</name>
<dbReference type="GO" id="GO:0004930">
    <property type="term" value="F:G protein-coupled receptor activity"/>
    <property type="evidence" value="ECO:0007669"/>
    <property type="project" value="UniProtKB-KW"/>
</dbReference>
<evidence type="ECO:0000313" key="13">
    <source>
        <dbReference type="EMBL" id="NWI15388.1"/>
    </source>
</evidence>
<feature type="transmembrane region" description="Helical" evidence="11">
    <location>
        <begin position="60"/>
        <end position="78"/>
    </location>
</feature>
<evidence type="ECO:0000256" key="3">
    <source>
        <dbReference type="ARBA" id="ARBA00022692"/>
    </source>
</evidence>
<keyword evidence="11" id="KW-0716">Sensory transduction</keyword>
<feature type="transmembrane region" description="Helical" evidence="11">
    <location>
        <begin position="140"/>
        <end position="162"/>
    </location>
</feature>
<dbReference type="GO" id="GO:0005886">
    <property type="term" value="C:plasma membrane"/>
    <property type="evidence" value="ECO:0007669"/>
    <property type="project" value="UniProtKB-SubCell"/>
</dbReference>
<evidence type="ECO:0000256" key="5">
    <source>
        <dbReference type="ARBA" id="ARBA00023040"/>
    </source>
</evidence>
<proteinExistence type="inferred from homology"/>
<dbReference type="SUPFAM" id="SSF81321">
    <property type="entry name" value="Family A G protein-coupled receptor-like"/>
    <property type="match status" value="1"/>
</dbReference>
<protein>
    <recommendedName>
        <fullName evidence="11">Olfactory receptor</fullName>
    </recommendedName>
</protein>
<keyword evidence="14" id="KW-1185">Reference proteome</keyword>
<keyword evidence="6 11" id="KW-0472">Membrane</keyword>
<keyword evidence="11" id="KW-1003">Cell membrane</keyword>
<dbReference type="PROSITE" id="PS00237">
    <property type="entry name" value="G_PROTEIN_RECEP_F1_1"/>
    <property type="match status" value="1"/>
</dbReference>
<organism evidence="13 14">
    <name type="scientific">Crypturellus soui</name>
    <dbReference type="NCBI Taxonomy" id="458187"/>
    <lineage>
        <taxon>Eukaryota</taxon>
        <taxon>Metazoa</taxon>
        <taxon>Chordata</taxon>
        <taxon>Craniata</taxon>
        <taxon>Vertebrata</taxon>
        <taxon>Euteleostomi</taxon>
        <taxon>Archelosauria</taxon>
        <taxon>Archosauria</taxon>
        <taxon>Dinosauria</taxon>
        <taxon>Saurischia</taxon>
        <taxon>Theropoda</taxon>
        <taxon>Coelurosauria</taxon>
        <taxon>Aves</taxon>
        <taxon>Palaeognathae</taxon>
        <taxon>Tinamiformes</taxon>
        <taxon>Tinamidae</taxon>
        <taxon>Crypturellus</taxon>
    </lineage>
</organism>
<feature type="non-terminal residue" evidence="13">
    <location>
        <position position="1"/>
    </location>
</feature>
<dbReference type="Gene3D" id="1.20.1070.10">
    <property type="entry name" value="Rhodopsin 7-helix transmembrane proteins"/>
    <property type="match status" value="1"/>
</dbReference>
<dbReference type="AlphaFoldDB" id="A0A7K4KIH5"/>
<evidence type="ECO:0000256" key="4">
    <source>
        <dbReference type="ARBA" id="ARBA00022989"/>
    </source>
</evidence>
<dbReference type="EMBL" id="VWPX01011302">
    <property type="protein sequence ID" value="NWI15388.1"/>
    <property type="molecule type" value="Genomic_DNA"/>
</dbReference>
<keyword evidence="7 10" id="KW-0675">Receptor</keyword>
<gene>
    <name evidence="13" type="ORF">CRYSOU_R11855</name>
</gene>
<dbReference type="Pfam" id="PF13853">
    <property type="entry name" value="7tm_4"/>
    <property type="match status" value="1"/>
</dbReference>
<evidence type="ECO:0000256" key="8">
    <source>
        <dbReference type="ARBA" id="ARBA00023180"/>
    </source>
</evidence>
<dbReference type="InterPro" id="IPR000725">
    <property type="entry name" value="Olfact_rcpt"/>
</dbReference>
<feature type="transmembrane region" description="Helical" evidence="11">
    <location>
        <begin position="237"/>
        <end position="261"/>
    </location>
</feature>
<comment type="function">
    <text evidence="1">Odorant receptor.</text>
</comment>
<evidence type="ECO:0000256" key="7">
    <source>
        <dbReference type="ARBA" id="ARBA00023170"/>
    </source>
</evidence>
<dbReference type="InterPro" id="IPR000276">
    <property type="entry name" value="GPCR_Rhodpsn"/>
</dbReference>
<keyword evidence="11" id="KW-0552">Olfaction</keyword>
<dbReference type="Proteomes" id="UP000545332">
    <property type="component" value="Unassembled WGS sequence"/>
</dbReference>
<keyword evidence="8" id="KW-0325">Glycoprotein</keyword>